<accession>A0A6N6MN30</accession>
<dbReference type="EMBL" id="VZZJ01000015">
    <property type="protein sequence ID" value="KAB1072206.1"/>
    <property type="molecule type" value="Genomic_DNA"/>
</dbReference>
<evidence type="ECO:0000256" key="7">
    <source>
        <dbReference type="ARBA" id="ARBA00023136"/>
    </source>
</evidence>
<evidence type="ECO:0000256" key="2">
    <source>
        <dbReference type="ARBA" id="ARBA00022448"/>
    </source>
</evidence>
<feature type="domain" description="ABC transmembrane type-1" evidence="10">
    <location>
        <begin position="91"/>
        <end position="296"/>
    </location>
</feature>
<keyword evidence="5 8" id="KW-0812">Transmembrane</keyword>
<dbReference type="InterPro" id="IPR035906">
    <property type="entry name" value="MetI-like_sf"/>
</dbReference>
<dbReference type="GO" id="GO:0055085">
    <property type="term" value="P:transmembrane transport"/>
    <property type="evidence" value="ECO:0007669"/>
    <property type="project" value="InterPro"/>
</dbReference>
<comment type="similarity">
    <text evidence="8">Belongs to the binding-protein-dependent transport system permease family.</text>
</comment>
<feature type="domain" description="ABC transmembrane type-1" evidence="10">
    <location>
        <begin position="370"/>
        <end position="577"/>
    </location>
</feature>
<keyword evidence="4" id="KW-0997">Cell inner membrane</keyword>
<evidence type="ECO:0000256" key="6">
    <source>
        <dbReference type="ARBA" id="ARBA00022989"/>
    </source>
</evidence>
<reference evidence="11 12" key="1">
    <citation type="submission" date="2019-09" db="EMBL/GenBank/DDBJ databases">
        <title>YIM 132548 draft genome.</title>
        <authorList>
            <person name="Jiang L."/>
        </authorList>
    </citation>
    <scope>NUCLEOTIDE SEQUENCE [LARGE SCALE GENOMIC DNA]</scope>
    <source>
        <strain evidence="11 12">YIM 132548</strain>
    </source>
</reference>
<feature type="transmembrane region" description="Helical" evidence="8">
    <location>
        <begin position="329"/>
        <end position="350"/>
    </location>
</feature>
<dbReference type="GO" id="GO:0005886">
    <property type="term" value="C:plasma membrane"/>
    <property type="evidence" value="ECO:0007669"/>
    <property type="project" value="UniProtKB-SubCell"/>
</dbReference>
<proteinExistence type="inferred from homology"/>
<protein>
    <submittedName>
        <fullName evidence="11">Iron ABC transporter permease</fullName>
    </submittedName>
</protein>
<evidence type="ECO:0000313" key="11">
    <source>
        <dbReference type="EMBL" id="KAB1072206.1"/>
    </source>
</evidence>
<keyword evidence="6 8" id="KW-1133">Transmembrane helix</keyword>
<gene>
    <name evidence="11" type="ORF">F6X51_17025</name>
</gene>
<dbReference type="PANTHER" id="PTHR43357">
    <property type="entry name" value="INNER MEMBRANE ABC TRANSPORTER PERMEASE PROTEIN YDCV"/>
    <property type="match status" value="1"/>
</dbReference>
<dbReference type="CDD" id="cd06261">
    <property type="entry name" value="TM_PBP2"/>
    <property type="match status" value="2"/>
</dbReference>
<feature type="transmembrane region" description="Helical" evidence="8">
    <location>
        <begin position="560"/>
        <end position="580"/>
    </location>
</feature>
<feature type="transmembrane region" description="Helical" evidence="8">
    <location>
        <begin position="277"/>
        <end position="297"/>
    </location>
</feature>
<keyword evidence="7 8" id="KW-0472">Membrane</keyword>
<feature type="transmembrane region" description="Helical" evidence="8">
    <location>
        <begin position="47"/>
        <end position="69"/>
    </location>
</feature>
<feature type="transmembrane region" description="Helical" evidence="8">
    <location>
        <begin position="405"/>
        <end position="431"/>
    </location>
</feature>
<evidence type="ECO:0000256" key="8">
    <source>
        <dbReference type="RuleBase" id="RU363032"/>
    </source>
</evidence>
<evidence type="ECO:0000313" key="12">
    <source>
        <dbReference type="Proteomes" id="UP000441523"/>
    </source>
</evidence>
<organism evidence="11 12">
    <name type="scientific">Methylobacterium planeticum</name>
    <dbReference type="NCBI Taxonomy" id="2615211"/>
    <lineage>
        <taxon>Bacteria</taxon>
        <taxon>Pseudomonadati</taxon>
        <taxon>Pseudomonadota</taxon>
        <taxon>Alphaproteobacteria</taxon>
        <taxon>Hyphomicrobiales</taxon>
        <taxon>Methylobacteriaceae</taxon>
        <taxon>Methylobacterium</taxon>
    </lineage>
</organism>
<feature type="transmembrane region" description="Helical" evidence="8">
    <location>
        <begin position="437"/>
        <end position="465"/>
    </location>
</feature>
<name>A0A6N6MN30_9HYPH</name>
<feature type="region of interest" description="Disordered" evidence="9">
    <location>
        <begin position="1"/>
        <end position="37"/>
    </location>
</feature>
<evidence type="ECO:0000256" key="4">
    <source>
        <dbReference type="ARBA" id="ARBA00022519"/>
    </source>
</evidence>
<dbReference type="AlphaFoldDB" id="A0A6N6MN30"/>
<comment type="subcellular location">
    <subcellularLocation>
        <location evidence="1">Cell inner membrane</location>
        <topology evidence="1">Multi-pass membrane protein</topology>
    </subcellularLocation>
    <subcellularLocation>
        <location evidence="8">Cell membrane</location>
        <topology evidence="8">Multi-pass membrane protein</topology>
    </subcellularLocation>
</comment>
<comment type="caution">
    <text evidence="11">The sequence shown here is derived from an EMBL/GenBank/DDBJ whole genome shotgun (WGS) entry which is preliminary data.</text>
</comment>
<feature type="transmembrane region" description="Helical" evidence="8">
    <location>
        <begin position="224"/>
        <end position="246"/>
    </location>
</feature>
<dbReference type="PROSITE" id="PS50928">
    <property type="entry name" value="ABC_TM1"/>
    <property type="match status" value="2"/>
</dbReference>
<evidence type="ECO:0000259" key="10">
    <source>
        <dbReference type="PROSITE" id="PS50928"/>
    </source>
</evidence>
<dbReference type="Pfam" id="PF00528">
    <property type="entry name" value="BPD_transp_1"/>
    <property type="match status" value="2"/>
</dbReference>
<feature type="transmembrane region" description="Helical" evidence="8">
    <location>
        <begin position="129"/>
        <end position="147"/>
    </location>
</feature>
<evidence type="ECO:0000256" key="9">
    <source>
        <dbReference type="SAM" id="MobiDB-lite"/>
    </source>
</evidence>
<evidence type="ECO:0000256" key="1">
    <source>
        <dbReference type="ARBA" id="ARBA00004429"/>
    </source>
</evidence>
<feature type="transmembrane region" description="Helical" evidence="8">
    <location>
        <begin position="179"/>
        <end position="197"/>
    </location>
</feature>
<dbReference type="Proteomes" id="UP000441523">
    <property type="component" value="Unassembled WGS sequence"/>
</dbReference>
<dbReference type="InterPro" id="IPR000515">
    <property type="entry name" value="MetI-like"/>
</dbReference>
<evidence type="ECO:0000256" key="3">
    <source>
        <dbReference type="ARBA" id="ARBA00022475"/>
    </source>
</evidence>
<dbReference type="SUPFAM" id="SSF161098">
    <property type="entry name" value="MetI-like"/>
    <property type="match status" value="2"/>
</dbReference>
<feature type="transmembrane region" description="Helical" evidence="8">
    <location>
        <begin position="370"/>
        <end position="393"/>
    </location>
</feature>
<evidence type="ECO:0000256" key="5">
    <source>
        <dbReference type="ARBA" id="ARBA00022692"/>
    </source>
</evidence>
<keyword evidence="12" id="KW-1185">Reference proteome</keyword>
<sequence length="586" mass="60364">MSGERAPLTPTLSRTGEGAGRGAHAPERQGGAPDLARTRQGARRASLPWALAALALCGLVLSPLVSLALEALQGSGELWPHLLAYVLPQALAQTAGLLLGVGLVVTVTGTGTAWLVAAYEFPGRRLLEVGLLLPLAVPTYIVAYAYLDLLHPLGPVQGALRALLGLARPRDLSFPELRSLPGCILLLGFVLYPYVYLPTRALFLMQAGNLIEAARTLGRGPAGVFARVALPLARPAIALGVSLALMEALNDIGAAEFLGVRTLTVQVYATWVNRQDLAGAAQIALVMLVVVVGLVAAERWARRGRGFAGAAQRPRTLARRPLRGAQAGLALALCLAPVALGFLIPAAYLAQAAFGRIARTGLPERLPGEILSTILYAGTATLIAGAVGFLVAASPRLLSRRLGPGLIRVASLGYALPGTILAIGLLGPLALADSAVAAAATAMFGAAPALIGLGTGGALVVAYLVRFLAVAIGTCEAGLARVPGSLPDAARLLGRGPLSTLARVQLPLTWPALMSGALLVFVDCVKELPATLLLRPLNVETLATHLYGEAARGTYEDGTVAAALIVLVGLIPVAVLLRLGGREARA</sequence>
<keyword evidence="2 8" id="KW-0813">Transport</keyword>
<dbReference type="Gene3D" id="1.10.3720.10">
    <property type="entry name" value="MetI-like"/>
    <property type="match status" value="2"/>
</dbReference>
<keyword evidence="3" id="KW-1003">Cell membrane</keyword>
<dbReference type="PANTHER" id="PTHR43357:SF3">
    <property type="entry name" value="FE(3+)-TRANSPORT SYSTEM PERMEASE PROTEIN FBPB 2"/>
    <property type="match status" value="1"/>
</dbReference>
<feature type="transmembrane region" description="Helical" evidence="8">
    <location>
        <begin position="89"/>
        <end position="117"/>
    </location>
</feature>
<feature type="transmembrane region" description="Helical" evidence="8">
    <location>
        <begin position="501"/>
        <end position="522"/>
    </location>
</feature>